<organism evidence="9">
    <name type="scientific">Salvia splendens</name>
    <name type="common">Scarlet sage</name>
    <dbReference type="NCBI Taxonomy" id="180675"/>
    <lineage>
        <taxon>Eukaryota</taxon>
        <taxon>Viridiplantae</taxon>
        <taxon>Streptophyta</taxon>
        <taxon>Embryophyta</taxon>
        <taxon>Tracheophyta</taxon>
        <taxon>Spermatophyta</taxon>
        <taxon>Magnoliopsida</taxon>
        <taxon>eudicotyledons</taxon>
        <taxon>Gunneridae</taxon>
        <taxon>Pentapetalae</taxon>
        <taxon>asterids</taxon>
        <taxon>lamiids</taxon>
        <taxon>Lamiales</taxon>
        <taxon>Lamiaceae</taxon>
        <taxon>Nepetoideae</taxon>
        <taxon>Mentheae</taxon>
        <taxon>Salviinae</taxon>
        <taxon>Salvia</taxon>
        <taxon>Salvia subgen. Calosphace</taxon>
        <taxon>core Calosphace</taxon>
    </lineage>
</organism>
<comment type="similarity">
    <text evidence="1 6">Belongs to the glycosyl hydrolase 17 family.</text>
</comment>
<proteinExistence type="inferred from homology"/>
<reference evidence="9" key="2">
    <citation type="submission" date="2020-08" db="EMBL/GenBank/DDBJ databases">
        <title>Plant Genome Project.</title>
        <authorList>
            <person name="Zhang R.-G."/>
        </authorList>
    </citation>
    <scope>NUCLEOTIDE SEQUENCE</scope>
    <source>
        <strain evidence="9">Huo1</strain>
        <tissue evidence="9">Leaf</tissue>
    </source>
</reference>
<dbReference type="GO" id="GO:0004553">
    <property type="term" value="F:hydrolase activity, hydrolyzing O-glycosyl compounds"/>
    <property type="evidence" value="ECO:0007669"/>
    <property type="project" value="InterPro"/>
</dbReference>
<evidence type="ECO:0000256" key="4">
    <source>
        <dbReference type="ARBA" id="ARBA00023157"/>
    </source>
</evidence>
<accession>A0A8X8YCB4</accession>
<dbReference type="InterPro" id="IPR000490">
    <property type="entry name" value="Glyco_hydro_17"/>
</dbReference>
<protein>
    <recommendedName>
        <fullName evidence="8">X8 domain-containing protein</fullName>
    </recommendedName>
</protein>
<keyword evidence="3" id="KW-0378">Hydrolase</keyword>
<name>A0A8X8YCB4_SALSN</name>
<feature type="domain" description="X8" evidence="8">
    <location>
        <begin position="259"/>
        <end position="335"/>
    </location>
</feature>
<dbReference type="AlphaFoldDB" id="A0A8X8YCB4"/>
<sequence>MGPTATVGIVVVATLFCCTKGFVGMNWGRMSARRLLPSQVVDLMLQNRIRNVPDYDINWRGLNYVQDALNEVGLGQTKANIVHNSDELIPNITKPSEASFRDNIKDRMSEFLREHDAPFSVDFRPIGDLERCCLDPSFAFPDNKSKLVINYINGAVYTNGFHWQYDCFVWALEKLNFSYIKVVATVVGWPTDGYPGASADNVERYFKYLLSMVTSNKGSPKRQGAPIDVFINSLADEPKMKIGMLLSPSDRHWGIYSGNSTDTYKVRRQVELACRKGDCTTLAPGASCSNLGLGKTASYAFNVYFQTYFQHEQACDFEGLSYITDQDPSTEDCLFPVEMVRGNQLIEFSAALALHRPLNIRGAVLVIVLYIFL</sequence>
<keyword evidence="5" id="KW-0326">Glycosidase</keyword>
<dbReference type="PANTHER" id="PTHR32227">
    <property type="entry name" value="GLUCAN ENDO-1,3-BETA-GLUCOSIDASE BG1-RELATED-RELATED"/>
    <property type="match status" value="1"/>
</dbReference>
<keyword evidence="7" id="KW-0472">Membrane</keyword>
<evidence type="ECO:0000256" key="1">
    <source>
        <dbReference type="ARBA" id="ARBA00008773"/>
    </source>
</evidence>
<dbReference type="SUPFAM" id="SSF51445">
    <property type="entry name" value="(Trans)glycosidases"/>
    <property type="match status" value="1"/>
</dbReference>
<keyword evidence="4" id="KW-1015">Disulfide bond</keyword>
<keyword evidence="7" id="KW-0812">Transmembrane</keyword>
<keyword evidence="10" id="KW-1185">Reference proteome</keyword>
<evidence type="ECO:0000259" key="8">
    <source>
        <dbReference type="SMART" id="SM00768"/>
    </source>
</evidence>
<evidence type="ECO:0000256" key="5">
    <source>
        <dbReference type="ARBA" id="ARBA00023295"/>
    </source>
</evidence>
<dbReference type="Gene3D" id="3.20.20.80">
    <property type="entry name" value="Glycosidases"/>
    <property type="match status" value="1"/>
</dbReference>
<evidence type="ECO:0000256" key="3">
    <source>
        <dbReference type="ARBA" id="ARBA00022801"/>
    </source>
</evidence>
<evidence type="ECO:0000256" key="2">
    <source>
        <dbReference type="ARBA" id="ARBA00022729"/>
    </source>
</evidence>
<comment type="caution">
    <text evidence="9">The sequence shown here is derived from an EMBL/GenBank/DDBJ whole genome shotgun (WGS) entry which is preliminary data.</text>
</comment>
<gene>
    <name evidence="9" type="ORF">SASPL_111351</name>
</gene>
<reference evidence="9" key="1">
    <citation type="submission" date="2018-01" db="EMBL/GenBank/DDBJ databases">
        <authorList>
            <person name="Mao J.F."/>
        </authorList>
    </citation>
    <scope>NUCLEOTIDE SEQUENCE</scope>
    <source>
        <strain evidence="9">Huo1</strain>
        <tissue evidence="9">Leaf</tissue>
    </source>
</reference>
<evidence type="ECO:0000313" key="10">
    <source>
        <dbReference type="Proteomes" id="UP000298416"/>
    </source>
</evidence>
<dbReference type="EMBL" id="PNBA02000004">
    <property type="protein sequence ID" value="KAG6427111.1"/>
    <property type="molecule type" value="Genomic_DNA"/>
</dbReference>
<feature type="transmembrane region" description="Helical" evidence="7">
    <location>
        <begin position="6"/>
        <end position="27"/>
    </location>
</feature>
<evidence type="ECO:0000256" key="6">
    <source>
        <dbReference type="RuleBase" id="RU004335"/>
    </source>
</evidence>
<dbReference type="Pfam" id="PF00332">
    <property type="entry name" value="Glyco_hydro_17"/>
    <property type="match status" value="1"/>
</dbReference>
<keyword evidence="2" id="KW-0732">Signal</keyword>
<dbReference type="SMART" id="SM00768">
    <property type="entry name" value="X8"/>
    <property type="match status" value="1"/>
</dbReference>
<dbReference type="GO" id="GO:0005975">
    <property type="term" value="P:carbohydrate metabolic process"/>
    <property type="evidence" value="ECO:0007669"/>
    <property type="project" value="InterPro"/>
</dbReference>
<dbReference type="InterPro" id="IPR012946">
    <property type="entry name" value="X8"/>
</dbReference>
<dbReference type="InterPro" id="IPR017853">
    <property type="entry name" value="GH"/>
</dbReference>
<dbReference type="InterPro" id="IPR044965">
    <property type="entry name" value="Glyco_hydro_17_plant"/>
</dbReference>
<dbReference type="Proteomes" id="UP000298416">
    <property type="component" value="Unassembled WGS sequence"/>
</dbReference>
<keyword evidence="7" id="KW-1133">Transmembrane helix</keyword>
<evidence type="ECO:0000256" key="7">
    <source>
        <dbReference type="SAM" id="Phobius"/>
    </source>
</evidence>
<evidence type="ECO:0000313" key="9">
    <source>
        <dbReference type="EMBL" id="KAG6427111.1"/>
    </source>
</evidence>